<evidence type="ECO:0000313" key="2">
    <source>
        <dbReference type="Proteomes" id="UP000222564"/>
    </source>
</evidence>
<dbReference type="EMBL" id="AWQQ01000042">
    <property type="protein sequence ID" value="PHJ38868.1"/>
    <property type="molecule type" value="Genomic_DNA"/>
</dbReference>
<sequence length="42" mass="5053">MIWHSQAKYSNKTNWNKKTLAVLYNARVRETCQYLVIASKFF</sequence>
<dbReference type="Proteomes" id="UP000222564">
    <property type="component" value="Unassembled WGS sequence"/>
</dbReference>
<dbReference type="AlphaFoldDB" id="A0A2C6MFD8"/>
<protein>
    <submittedName>
        <fullName evidence="1">Uncharacterized protein</fullName>
    </submittedName>
</protein>
<accession>A0A2C6MFD8</accession>
<name>A0A2C6MFD8_9FIRM</name>
<organism evidence="1 2">
    <name type="scientific">Desulforamulus profundi</name>
    <dbReference type="NCBI Taxonomy" id="1383067"/>
    <lineage>
        <taxon>Bacteria</taxon>
        <taxon>Bacillati</taxon>
        <taxon>Bacillota</taxon>
        <taxon>Clostridia</taxon>
        <taxon>Eubacteriales</taxon>
        <taxon>Peptococcaceae</taxon>
        <taxon>Desulforamulus</taxon>
    </lineage>
</organism>
<reference evidence="1 2" key="1">
    <citation type="submission" date="2013-09" db="EMBL/GenBank/DDBJ databases">
        <title>Biodegradation of hydrocarbons in the deep terrestrial subsurface : characterization of a microbial consortium composed of two Desulfotomaculum species originating from a deep geological formation.</title>
        <authorList>
            <person name="Aullo T."/>
            <person name="Berlendis S."/>
            <person name="Lascourreges J.-F."/>
            <person name="Dessort D."/>
            <person name="Saint-Laurent S."/>
            <person name="Schraauwers B."/>
            <person name="Mas J."/>
            <person name="Magot M."/>
            <person name="Ranchou-Peyruse A."/>
        </authorList>
    </citation>
    <scope>NUCLEOTIDE SEQUENCE [LARGE SCALE GENOMIC DNA]</scope>
    <source>
        <strain evidence="1 2">Bs107</strain>
    </source>
</reference>
<proteinExistence type="predicted"/>
<keyword evidence="2" id="KW-1185">Reference proteome</keyword>
<evidence type="ECO:0000313" key="1">
    <source>
        <dbReference type="EMBL" id="PHJ38868.1"/>
    </source>
</evidence>
<gene>
    <name evidence="1" type="ORF">P378_07455</name>
</gene>
<comment type="caution">
    <text evidence="1">The sequence shown here is derived from an EMBL/GenBank/DDBJ whole genome shotgun (WGS) entry which is preliminary data.</text>
</comment>